<proteinExistence type="predicted"/>
<sequence length="620" mass="69436">MRPSQKDFQVPKESDNLSIQSNDSLSSNYSENNQRQPIALQEDLSRPRTRRQSLIRSITPQSFDSNKISRKISSYSVKDIYGELDENKIGLIRTMSKKSVLRTLSERLDKVDTYKDVPDISVPTKDYGKEFLDIDPEIITWEDDDPNFPRNWDPKQKLFMTILVSLYTLISPMSSSISSPATTAISKDFGITNPTIQALTVSIMLLAFALGPLIIAPLSESDKIGRRVILNASIWILMVFNIGCGFTKSTAQLCVLRFLGGLGGCAALNVGAGTIADLYDDESRNFAMALYSICPTMGPVISPVISGFVVQNLQWRWCFYILSIFNGAVAILGTIFLKETYSPKLLRQKAIFLRKETGNENLHTIFEITGTNLSKFEILKHTILRPIRLLFLHPMILGLGSFMAFTYGFMYLMLVTFPRIYEGSYGFSVGITGLMYVPMGVGYILGIIVWTFTIQKIYLGLTARNGGVAKPEYRLPCLVFSGIGLPVGLILFGWSAEKKLHWIVPSLGTSIFAFSFIAVFQTIQNYLIDMNPRFSASSIAAAAVFRSLFGFSFPLFANQMYDRLGYGWGNTMSGLIGLALGIPFPIFCFKYGESLREWANRKIEGNQQKFDEKALDEEQI</sequence>
<dbReference type="Proteomes" id="UP001152531">
    <property type="component" value="Unassembled WGS sequence"/>
</dbReference>
<evidence type="ECO:0000313" key="1">
    <source>
        <dbReference type="EMBL" id="CAH6723366.1"/>
    </source>
</evidence>
<reference evidence="1" key="1">
    <citation type="submission" date="2022-06" db="EMBL/GenBank/DDBJ databases">
        <authorList>
            <person name="Legras J.-L."/>
            <person name="Devillers H."/>
            <person name="Grondin C."/>
        </authorList>
    </citation>
    <scope>NUCLEOTIDE SEQUENCE</scope>
    <source>
        <strain evidence="1">CLIB 1444</strain>
    </source>
</reference>
<evidence type="ECO:0000313" key="2">
    <source>
        <dbReference type="Proteomes" id="UP001152531"/>
    </source>
</evidence>
<name>A0ACA9YEB4_9ASCO</name>
<comment type="caution">
    <text evidence="1">The sequence shown here is derived from an EMBL/GenBank/DDBJ whole genome shotgun (WGS) entry which is preliminary data.</text>
</comment>
<dbReference type="EMBL" id="CALSDN010000014">
    <property type="protein sequence ID" value="CAH6723366.1"/>
    <property type="molecule type" value="Genomic_DNA"/>
</dbReference>
<organism evidence="1 2">
    <name type="scientific">[Candida] jaroonii</name>
    <dbReference type="NCBI Taxonomy" id="467808"/>
    <lineage>
        <taxon>Eukaryota</taxon>
        <taxon>Fungi</taxon>
        <taxon>Dikarya</taxon>
        <taxon>Ascomycota</taxon>
        <taxon>Saccharomycotina</taxon>
        <taxon>Pichiomycetes</taxon>
        <taxon>Debaryomycetaceae</taxon>
        <taxon>Yamadazyma</taxon>
    </lineage>
</organism>
<accession>A0ACA9YEB4</accession>
<protein>
    <submittedName>
        <fullName evidence="1">Polyamine transporter 2</fullName>
    </submittedName>
</protein>
<gene>
    <name evidence="1" type="ORF">CLIB1444_14S02454</name>
</gene>
<keyword evidence="2" id="KW-1185">Reference proteome</keyword>